<dbReference type="PRINTS" id="PR00812">
    <property type="entry name" value="BCTERIALGSPF"/>
</dbReference>
<dbReference type="Pfam" id="PF00482">
    <property type="entry name" value="T2SSF"/>
    <property type="match status" value="1"/>
</dbReference>
<accession>A0A9D1PHR4</accession>
<dbReference type="PANTHER" id="PTHR30012:SF0">
    <property type="entry name" value="TYPE II SECRETION SYSTEM PROTEIN F-RELATED"/>
    <property type="match status" value="1"/>
</dbReference>
<dbReference type="Proteomes" id="UP000886808">
    <property type="component" value="Unassembled WGS sequence"/>
</dbReference>
<comment type="similarity">
    <text evidence="2">Belongs to the GSP F family.</text>
</comment>
<dbReference type="GO" id="GO:0005886">
    <property type="term" value="C:plasma membrane"/>
    <property type="evidence" value="ECO:0007669"/>
    <property type="project" value="UniProtKB-SubCell"/>
</dbReference>
<dbReference type="PANTHER" id="PTHR30012">
    <property type="entry name" value="GENERAL SECRETION PATHWAY PROTEIN"/>
    <property type="match status" value="1"/>
</dbReference>
<proteinExistence type="inferred from homology"/>
<dbReference type="InterPro" id="IPR042094">
    <property type="entry name" value="T2SS_GspF_sf"/>
</dbReference>
<feature type="domain" description="Type II secretion system protein GspF" evidence="8">
    <location>
        <begin position="19"/>
        <end position="140"/>
    </location>
</feature>
<dbReference type="EMBL" id="DXIE01000033">
    <property type="protein sequence ID" value="HIV62358.1"/>
    <property type="molecule type" value="Genomic_DNA"/>
</dbReference>
<evidence type="ECO:0000256" key="4">
    <source>
        <dbReference type="ARBA" id="ARBA00022692"/>
    </source>
</evidence>
<evidence type="ECO:0000256" key="1">
    <source>
        <dbReference type="ARBA" id="ARBA00004651"/>
    </source>
</evidence>
<dbReference type="InterPro" id="IPR018076">
    <property type="entry name" value="T2SS_GspF_dom"/>
</dbReference>
<evidence type="ECO:0000256" key="2">
    <source>
        <dbReference type="ARBA" id="ARBA00005745"/>
    </source>
</evidence>
<reference evidence="9" key="1">
    <citation type="journal article" date="2021" name="PeerJ">
        <title>Extensive microbial diversity within the chicken gut microbiome revealed by metagenomics and culture.</title>
        <authorList>
            <person name="Gilroy R."/>
            <person name="Ravi A."/>
            <person name="Getino M."/>
            <person name="Pursley I."/>
            <person name="Horton D.L."/>
            <person name="Alikhan N.F."/>
            <person name="Baker D."/>
            <person name="Gharbi K."/>
            <person name="Hall N."/>
            <person name="Watson M."/>
            <person name="Adriaenssens E.M."/>
            <person name="Foster-Nyarko E."/>
            <person name="Jarju S."/>
            <person name="Secka A."/>
            <person name="Antonio M."/>
            <person name="Oren A."/>
            <person name="Chaudhuri R.R."/>
            <person name="La Ragione R."/>
            <person name="Hildebrand F."/>
            <person name="Pallen M.J."/>
        </authorList>
    </citation>
    <scope>NUCLEOTIDE SEQUENCE</scope>
    <source>
        <strain evidence="9">CHK193-4272</strain>
    </source>
</reference>
<sequence length="339" mass="36796">MRFKLKKEHLLANIILDEFCQDVGNYLRRGHTLSECFAAMAARSTSSAEEQLYLSLRTGVRNGLLSDAMRKTTVFPEYMIKLIENAEKTDTLTQTVDYLSCYFERERAANESLHGRTIYPAVMAALTCFILIVTAGFVLPILADQFSSLGLSFSPFARWAMNAGRWFAGLAGMLLTAIVFAGVLLWILVKNSGWKLFQNTLFARKLAAGRFAAALALFCQCGISDKEVILNSASLSDHPDIECAKNAMLLDIDKGVPLTKAFANTGLISGSALGRLNSNGQTGFLLDEVASKLAKDSAGRMDRLLVILEPIIVLILSSASGLLLLSVILPLLGGLASMA</sequence>
<feature type="transmembrane region" description="Helical" evidence="7">
    <location>
        <begin position="163"/>
        <end position="189"/>
    </location>
</feature>
<gene>
    <name evidence="9" type="ORF">H9746_05915</name>
</gene>
<feature type="transmembrane region" description="Helical" evidence="7">
    <location>
        <begin position="117"/>
        <end position="143"/>
    </location>
</feature>
<keyword evidence="6 7" id="KW-0472">Membrane</keyword>
<comment type="subcellular location">
    <subcellularLocation>
        <location evidence="1">Cell membrane</location>
        <topology evidence="1">Multi-pass membrane protein</topology>
    </subcellularLocation>
</comment>
<dbReference type="InterPro" id="IPR003004">
    <property type="entry name" value="GspF/PilC"/>
</dbReference>
<keyword evidence="4 7" id="KW-0812">Transmembrane</keyword>
<keyword evidence="5 7" id="KW-1133">Transmembrane helix</keyword>
<evidence type="ECO:0000313" key="9">
    <source>
        <dbReference type="EMBL" id="HIV62358.1"/>
    </source>
</evidence>
<evidence type="ECO:0000256" key="6">
    <source>
        <dbReference type="ARBA" id="ARBA00023136"/>
    </source>
</evidence>
<name>A0A9D1PHR4_9FIRM</name>
<evidence type="ECO:0000256" key="3">
    <source>
        <dbReference type="ARBA" id="ARBA00022475"/>
    </source>
</evidence>
<evidence type="ECO:0000313" key="10">
    <source>
        <dbReference type="Proteomes" id="UP000886808"/>
    </source>
</evidence>
<protein>
    <submittedName>
        <fullName evidence="9">Type II secretion system F family protein</fullName>
    </submittedName>
</protein>
<reference evidence="9" key="2">
    <citation type="submission" date="2021-04" db="EMBL/GenBank/DDBJ databases">
        <authorList>
            <person name="Gilroy R."/>
        </authorList>
    </citation>
    <scope>NUCLEOTIDE SEQUENCE</scope>
    <source>
        <strain evidence="9">CHK193-4272</strain>
    </source>
</reference>
<evidence type="ECO:0000259" key="8">
    <source>
        <dbReference type="Pfam" id="PF00482"/>
    </source>
</evidence>
<evidence type="ECO:0000256" key="7">
    <source>
        <dbReference type="SAM" id="Phobius"/>
    </source>
</evidence>
<dbReference type="AlphaFoldDB" id="A0A9D1PHR4"/>
<keyword evidence="3" id="KW-1003">Cell membrane</keyword>
<organism evidence="9 10">
    <name type="scientific">Candidatus Butyricicoccus avistercoris</name>
    <dbReference type="NCBI Taxonomy" id="2838518"/>
    <lineage>
        <taxon>Bacteria</taxon>
        <taxon>Bacillati</taxon>
        <taxon>Bacillota</taxon>
        <taxon>Clostridia</taxon>
        <taxon>Eubacteriales</taxon>
        <taxon>Butyricicoccaceae</taxon>
        <taxon>Butyricicoccus</taxon>
    </lineage>
</organism>
<evidence type="ECO:0000256" key="5">
    <source>
        <dbReference type="ARBA" id="ARBA00022989"/>
    </source>
</evidence>
<comment type="caution">
    <text evidence="9">The sequence shown here is derived from an EMBL/GenBank/DDBJ whole genome shotgun (WGS) entry which is preliminary data.</text>
</comment>
<feature type="transmembrane region" description="Helical" evidence="7">
    <location>
        <begin position="304"/>
        <end position="332"/>
    </location>
</feature>
<dbReference type="Gene3D" id="1.20.81.30">
    <property type="entry name" value="Type II secretion system (T2SS), domain F"/>
    <property type="match status" value="1"/>
</dbReference>